<feature type="chain" id="PRO_5023866627" evidence="1">
    <location>
        <begin position="26"/>
        <end position="164"/>
    </location>
</feature>
<protein>
    <submittedName>
        <fullName evidence="2">Uncharacterized protein</fullName>
    </submittedName>
</protein>
<keyword evidence="1" id="KW-0732">Signal</keyword>
<dbReference type="Proteomes" id="UP000326554">
    <property type="component" value="Unassembled WGS sequence"/>
</dbReference>
<dbReference type="EMBL" id="VYQE01000001">
    <property type="protein sequence ID" value="KAA9010248.1"/>
    <property type="molecule type" value="Genomic_DNA"/>
</dbReference>
<proteinExistence type="predicted"/>
<comment type="caution">
    <text evidence="2">The sequence shown here is derived from an EMBL/GenBank/DDBJ whole genome shotgun (WGS) entry which is preliminary data.</text>
</comment>
<keyword evidence="3" id="KW-1185">Reference proteome</keyword>
<feature type="signal peptide" evidence="1">
    <location>
        <begin position="1"/>
        <end position="25"/>
    </location>
</feature>
<sequence>MRPHIYPKTALAALLAAGLALPATAQENDDAGGLKETMTFEDGVGADTYGIVTDIGEDPTFDQVVQDVEAMGGSDPSEVIREIDPTAELRTVALSELSEGSETSTEDLDRVLGENAQSIADVHRAISENSVITEALEAEGVDPQTVVALERTDDAVTFIVDDRG</sequence>
<gene>
    <name evidence="2" type="ORF">F3S47_03080</name>
</gene>
<organism evidence="2 3">
    <name type="scientific">Histidinibacterium aquaticum</name>
    <dbReference type="NCBI Taxonomy" id="2613962"/>
    <lineage>
        <taxon>Bacteria</taxon>
        <taxon>Pseudomonadati</taxon>
        <taxon>Pseudomonadota</taxon>
        <taxon>Alphaproteobacteria</taxon>
        <taxon>Rhodobacterales</taxon>
        <taxon>Paracoccaceae</taxon>
        <taxon>Histidinibacterium</taxon>
    </lineage>
</organism>
<reference evidence="2 3" key="1">
    <citation type="submission" date="2019-09" db="EMBL/GenBank/DDBJ databases">
        <authorList>
            <person name="Park J.-S."/>
            <person name="Choi H.-J."/>
        </authorList>
    </citation>
    <scope>NUCLEOTIDE SEQUENCE [LARGE SCALE GENOMIC DNA]</scope>
    <source>
        <strain evidence="2 3">176SS1-4</strain>
    </source>
</reference>
<dbReference type="RefSeq" id="WP_150443734.1">
    <property type="nucleotide sequence ID" value="NZ_VYQE01000001.1"/>
</dbReference>
<evidence type="ECO:0000313" key="2">
    <source>
        <dbReference type="EMBL" id="KAA9010248.1"/>
    </source>
</evidence>
<evidence type="ECO:0000313" key="3">
    <source>
        <dbReference type="Proteomes" id="UP000326554"/>
    </source>
</evidence>
<name>A0A5J5GRP2_9RHOB</name>
<evidence type="ECO:0000256" key="1">
    <source>
        <dbReference type="SAM" id="SignalP"/>
    </source>
</evidence>
<dbReference type="AlphaFoldDB" id="A0A5J5GRP2"/>
<accession>A0A5J5GRP2</accession>